<name>A0A1X2FI84_9MYCO</name>
<dbReference type="EMBL" id="LQQA01000006">
    <property type="protein sequence ID" value="ORX18155.1"/>
    <property type="molecule type" value="Genomic_DNA"/>
</dbReference>
<protein>
    <submittedName>
        <fullName evidence="1">Uncharacterized protein</fullName>
    </submittedName>
</protein>
<sequence length="125" mass="13608">MPAGTVLDATRYGVAGSNSFCDDNDTKPTAAKHFQAVGELKLSAGTDPAAMVSRVGETWRSWGWRVEERDGFHKPNQFGYGPDGYRLQIIVAAREGYPPTLQASTPCFPGTIARDDVDFPMQLQA</sequence>
<organism evidence="1 2">
    <name type="scientific">Mycolicibacterium wolinskyi</name>
    <dbReference type="NCBI Taxonomy" id="59750"/>
    <lineage>
        <taxon>Bacteria</taxon>
        <taxon>Bacillati</taxon>
        <taxon>Actinomycetota</taxon>
        <taxon>Actinomycetes</taxon>
        <taxon>Mycobacteriales</taxon>
        <taxon>Mycobacteriaceae</taxon>
        <taxon>Mycolicibacterium</taxon>
    </lineage>
</organism>
<accession>A0A1X2FI84</accession>
<evidence type="ECO:0000313" key="1">
    <source>
        <dbReference type="EMBL" id="ORX18155.1"/>
    </source>
</evidence>
<comment type="caution">
    <text evidence="1">The sequence shown here is derived from an EMBL/GenBank/DDBJ whole genome shotgun (WGS) entry which is preliminary data.</text>
</comment>
<gene>
    <name evidence="1" type="ORF">AWC31_16195</name>
</gene>
<dbReference type="OrthoDB" id="4761285at2"/>
<dbReference type="Proteomes" id="UP000193964">
    <property type="component" value="Unassembled WGS sequence"/>
</dbReference>
<proteinExistence type="predicted"/>
<evidence type="ECO:0000313" key="2">
    <source>
        <dbReference type="Proteomes" id="UP000193964"/>
    </source>
</evidence>
<dbReference type="AlphaFoldDB" id="A0A1X2FI84"/>
<reference evidence="1 2" key="1">
    <citation type="submission" date="2016-01" db="EMBL/GenBank/DDBJ databases">
        <title>The new phylogeny of the genus Mycobacterium.</title>
        <authorList>
            <person name="Tarcisio F."/>
            <person name="Conor M."/>
            <person name="Antonella G."/>
            <person name="Elisabetta G."/>
            <person name="Giulia F.S."/>
            <person name="Sara T."/>
            <person name="Anna F."/>
            <person name="Clotilde B."/>
            <person name="Roberto B."/>
            <person name="Veronica D.S."/>
            <person name="Fabio R."/>
            <person name="Monica P."/>
            <person name="Olivier J."/>
            <person name="Enrico T."/>
            <person name="Nicola S."/>
        </authorList>
    </citation>
    <scope>NUCLEOTIDE SEQUENCE [LARGE SCALE GENOMIC DNA]</scope>
    <source>
        <strain evidence="1 2">ATCC 700010</strain>
    </source>
</reference>